<keyword evidence="1" id="KW-0472">Membrane</keyword>
<comment type="caution">
    <text evidence="2">The sequence shown here is derived from an EMBL/GenBank/DDBJ whole genome shotgun (WGS) entry which is preliminary data.</text>
</comment>
<keyword evidence="1" id="KW-0812">Transmembrane</keyword>
<keyword evidence="1" id="KW-1133">Transmembrane helix</keyword>
<evidence type="ECO:0000313" key="3">
    <source>
        <dbReference type="Proteomes" id="UP000054422"/>
    </source>
</evidence>
<feature type="transmembrane region" description="Helical" evidence="1">
    <location>
        <begin position="110"/>
        <end position="130"/>
    </location>
</feature>
<dbReference type="EMBL" id="JNCF01000083">
    <property type="protein sequence ID" value="KGP62301.1"/>
    <property type="molecule type" value="Genomic_DNA"/>
</dbReference>
<feature type="transmembrane region" description="Helical" evidence="1">
    <location>
        <begin position="15"/>
        <end position="36"/>
    </location>
</feature>
<keyword evidence="3" id="KW-1185">Reference proteome</keyword>
<reference evidence="2 3" key="1">
    <citation type="submission" date="2014-05" db="EMBL/GenBank/DDBJ databases">
        <authorList>
            <person name="Rizzardi K."/>
            <person name="Winiecka-Krusnell J."/>
            <person name="Ramliden M."/>
            <person name="Alm E."/>
            <person name="Andersson S."/>
            <person name="Byfors S."/>
        </authorList>
    </citation>
    <scope>NUCLEOTIDE SEQUENCE [LARGE SCALE GENOMIC DNA]</scope>
    <source>
        <strain evidence="2 3">LEGN</strain>
    </source>
</reference>
<accession>A0A0A2SRF9</accession>
<sequence length="186" mass="20668">MNTQDPALSMSNPRLLAAIYFGLLSVAGTILINAFLTSIGIEEIIPVYQSVILGMIVASSTGAIFGEAIVHCKKPYKVKTFWLGFSMVIASLPVFDLGVVFLMKEDYAKIFEATTLTGFVVFYLIVLAYSYILFGILLAVASGLAAMYLRGQLVYDILHTKTRRRRKHKDALAESESEHHPHKIHR</sequence>
<organism evidence="2 3">
    <name type="scientific">Legionella norrlandica</name>
    <dbReference type="NCBI Taxonomy" id="1498499"/>
    <lineage>
        <taxon>Bacteria</taxon>
        <taxon>Pseudomonadati</taxon>
        <taxon>Pseudomonadota</taxon>
        <taxon>Gammaproteobacteria</taxon>
        <taxon>Legionellales</taxon>
        <taxon>Legionellaceae</taxon>
        <taxon>Legionella</taxon>
    </lineage>
</organism>
<gene>
    <name evidence="2" type="ORF">EP47_12675</name>
</gene>
<evidence type="ECO:0000313" key="2">
    <source>
        <dbReference type="EMBL" id="KGP62301.1"/>
    </source>
</evidence>
<dbReference type="Proteomes" id="UP000054422">
    <property type="component" value="Unassembled WGS sequence"/>
</dbReference>
<dbReference type="RefSeq" id="WP_035891336.1">
    <property type="nucleotide sequence ID" value="NZ_JNCF01000083.1"/>
</dbReference>
<dbReference type="OrthoDB" id="5652230at2"/>
<dbReference type="AlphaFoldDB" id="A0A0A2SRF9"/>
<evidence type="ECO:0000256" key="1">
    <source>
        <dbReference type="SAM" id="Phobius"/>
    </source>
</evidence>
<proteinExistence type="predicted"/>
<feature type="transmembrane region" description="Helical" evidence="1">
    <location>
        <begin position="48"/>
        <end position="69"/>
    </location>
</feature>
<feature type="transmembrane region" description="Helical" evidence="1">
    <location>
        <begin position="81"/>
        <end position="103"/>
    </location>
</feature>
<protein>
    <submittedName>
        <fullName evidence="2">Uncharacterized protein</fullName>
    </submittedName>
</protein>
<feature type="transmembrane region" description="Helical" evidence="1">
    <location>
        <begin position="136"/>
        <end position="158"/>
    </location>
</feature>
<name>A0A0A2SRF9_9GAMM</name>